<proteinExistence type="predicted"/>
<gene>
    <name evidence="5" type="ORF">Lmor_1316</name>
    <name evidence="6" type="ORF">NCTC12239_02920</name>
</gene>
<evidence type="ECO:0000256" key="1">
    <source>
        <dbReference type="PIRSR" id="PIRSR601310-1"/>
    </source>
</evidence>
<dbReference type="EMBL" id="UGOG01000001">
    <property type="protein sequence ID" value="STX63961.1"/>
    <property type="molecule type" value="Genomic_DNA"/>
</dbReference>
<dbReference type="EMBL" id="LNYN01000019">
    <property type="protein sequence ID" value="KTD34783.1"/>
    <property type="molecule type" value="Genomic_DNA"/>
</dbReference>
<dbReference type="PRINTS" id="PR00332">
    <property type="entry name" value="HISTRIAD"/>
</dbReference>
<dbReference type="PROSITE" id="PS00892">
    <property type="entry name" value="HIT_1"/>
    <property type="match status" value="1"/>
</dbReference>
<dbReference type="PROSITE" id="PS51084">
    <property type="entry name" value="HIT_2"/>
    <property type="match status" value="1"/>
</dbReference>
<dbReference type="CDD" id="cd01276">
    <property type="entry name" value="PKCI_related"/>
    <property type="match status" value="1"/>
</dbReference>
<dbReference type="SUPFAM" id="SSF54197">
    <property type="entry name" value="HIT-like"/>
    <property type="match status" value="1"/>
</dbReference>
<reference evidence="5 7" key="1">
    <citation type="submission" date="2015-11" db="EMBL/GenBank/DDBJ databases">
        <title>Genomic analysis of 38 Legionella species identifies large and diverse effector repertoires.</title>
        <authorList>
            <person name="Burstein D."/>
            <person name="Amaro F."/>
            <person name="Zusman T."/>
            <person name="Lifshitz Z."/>
            <person name="Cohen O."/>
            <person name="Gilbert J.A."/>
            <person name="Pupko T."/>
            <person name="Shuman H.A."/>
            <person name="Segal G."/>
        </authorList>
    </citation>
    <scope>NUCLEOTIDE SEQUENCE [LARGE SCALE GENOMIC DNA]</scope>
    <source>
        <strain evidence="5 7">ATCC 43877</strain>
    </source>
</reference>
<feature type="active site" description="Tele-AMP-histidine intermediate" evidence="1">
    <location>
        <position position="99"/>
    </location>
</feature>
<evidence type="ECO:0000256" key="2">
    <source>
        <dbReference type="PIRSR" id="PIRSR601310-3"/>
    </source>
</evidence>
<keyword evidence="6" id="KW-0378">Hydrolase</keyword>
<dbReference type="InterPro" id="IPR011146">
    <property type="entry name" value="HIT-like"/>
</dbReference>
<evidence type="ECO:0000313" key="8">
    <source>
        <dbReference type="Proteomes" id="UP000254040"/>
    </source>
</evidence>
<dbReference type="Proteomes" id="UP000254040">
    <property type="component" value="Unassembled WGS sequence"/>
</dbReference>
<feature type="short sequence motif" description="Histidine triad motif" evidence="2 3">
    <location>
        <begin position="97"/>
        <end position="101"/>
    </location>
</feature>
<dbReference type="AlphaFoldDB" id="A0A378K813"/>
<evidence type="ECO:0000259" key="4">
    <source>
        <dbReference type="PROSITE" id="PS51084"/>
    </source>
</evidence>
<dbReference type="RefSeq" id="WP_028382697.1">
    <property type="nucleotide sequence ID" value="NZ_CAAAJG010000018.1"/>
</dbReference>
<dbReference type="Gene3D" id="3.30.428.10">
    <property type="entry name" value="HIT-like"/>
    <property type="match status" value="1"/>
</dbReference>
<dbReference type="PANTHER" id="PTHR23089">
    <property type="entry name" value="HISTIDINE TRIAD HIT PROTEIN"/>
    <property type="match status" value="1"/>
</dbReference>
<feature type="domain" description="HIT" evidence="4">
    <location>
        <begin position="4"/>
        <end position="113"/>
    </location>
</feature>
<dbReference type="STRING" id="39962.Lmor_1316"/>
<accession>A0A378K813</accession>
<keyword evidence="7" id="KW-1185">Reference proteome</keyword>
<evidence type="ECO:0000313" key="5">
    <source>
        <dbReference type="EMBL" id="KTD34783.1"/>
    </source>
</evidence>
<dbReference type="GO" id="GO:0016787">
    <property type="term" value="F:hydrolase activity"/>
    <property type="evidence" value="ECO:0007669"/>
    <property type="project" value="UniProtKB-KW"/>
</dbReference>
<evidence type="ECO:0000256" key="3">
    <source>
        <dbReference type="PROSITE-ProRule" id="PRU00464"/>
    </source>
</evidence>
<dbReference type="InterPro" id="IPR001310">
    <property type="entry name" value="Histidine_triad_HIT"/>
</dbReference>
<dbReference type="OrthoDB" id="9784774at2"/>
<protein>
    <submittedName>
        <fullName evidence="6">HIT family hydrolase</fullName>
    </submittedName>
</protein>
<reference evidence="6 8" key="2">
    <citation type="submission" date="2018-06" db="EMBL/GenBank/DDBJ databases">
        <authorList>
            <consortium name="Pathogen Informatics"/>
            <person name="Doyle S."/>
        </authorList>
    </citation>
    <scope>NUCLEOTIDE SEQUENCE [LARGE SCALE GENOMIC DNA]</scope>
    <source>
        <strain evidence="6 8">NCTC12239</strain>
    </source>
</reference>
<dbReference type="InterPro" id="IPR019808">
    <property type="entry name" value="Histidine_triad_CS"/>
</dbReference>
<sequence>MNCLFCKIAKGEIPATVLFEDNEIIAFRDIRPQAPTHILIIPKKHIATINDTSDDDEQLLGKMVLKAKKLAESEGLSEVGYRLVFNINSGGGQEVYHIHLHLLGGRQMTWPPG</sequence>
<evidence type="ECO:0000313" key="6">
    <source>
        <dbReference type="EMBL" id="STX63961.1"/>
    </source>
</evidence>
<dbReference type="Pfam" id="PF11969">
    <property type="entry name" value="DcpS_C"/>
    <property type="match status" value="1"/>
</dbReference>
<name>A0A378K813_9GAMM</name>
<evidence type="ECO:0000313" key="7">
    <source>
        <dbReference type="Proteomes" id="UP000054985"/>
    </source>
</evidence>
<dbReference type="Proteomes" id="UP000054985">
    <property type="component" value="Unassembled WGS sequence"/>
</dbReference>
<dbReference type="InterPro" id="IPR036265">
    <property type="entry name" value="HIT-like_sf"/>
</dbReference>
<organism evidence="6 8">
    <name type="scientific">Legionella moravica</name>
    <dbReference type="NCBI Taxonomy" id="39962"/>
    <lineage>
        <taxon>Bacteria</taxon>
        <taxon>Pseudomonadati</taxon>
        <taxon>Pseudomonadota</taxon>
        <taxon>Gammaproteobacteria</taxon>
        <taxon>Legionellales</taxon>
        <taxon>Legionellaceae</taxon>
        <taxon>Legionella</taxon>
    </lineage>
</organism>